<evidence type="ECO:0000313" key="8">
    <source>
        <dbReference type="EMBL" id="GAB0057964.1"/>
    </source>
</evidence>
<dbReference type="PANTHER" id="PTHR11228:SF7">
    <property type="entry name" value="PQQA PEPTIDE CYCLASE"/>
    <property type="match status" value="1"/>
</dbReference>
<evidence type="ECO:0000259" key="6">
    <source>
        <dbReference type="Pfam" id="PF04055"/>
    </source>
</evidence>
<dbReference type="InterPro" id="IPR007197">
    <property type="entry name" value="rSAM"/>
</dbReference>
<dbReference type="EC" id="1.1.99.38" evidence="8"/>
<evidence type="ECO:0000256" key="5">
    <source>
        <dbReference type="ARBA" id="ARBA00023014"/>
    </source>
</evidence>
<dbReference type="Proteomes" id="UP001628193">
    <property type="component" value="Unassembled WGS sequence"/>
</dbReference>
<name>A0ABQ0CAP9_9PROT</name>
<dbReference type="RefSeq" id="WP_420905646.1">
    <property type="nucleotide sequence ID" value="NZ_BAAFGK010000004.1"/>
</dbReference>
<evidence type="ECO:0000256" key="3">
    <source>
        <dbReference type="ARBA" id="ARBA00022723"/>
    </source>
</evidence>
<dbReference type="Pfam" id="PF13186">
    <property type="entry name" value="SPASM"/>
    <property type="match status" value="1"/>
</dbReference>
<organism evidence="8 9">
    <name type="scientific">Candidatus Magnetaquiglobus chichijimensis</name>
    <dbReference type="NCBI Taxonomy" id="3141448"/>
    <lineage>
        <taxon>Bacteria</taxon>
        <taxon>Pseudomonadati</taxon>
        <taxon>Pseudomonadota</taxon>
        <taxon>Magnetococcia</taxon>
        <taxon>Magnetococcales</taxon>
        <taxon>Candidatus Magnetaquicoccaceae</taxon>
        <taxon>Candidatus Magnetaquiglobus</taxon>
    </lineage>
</organism>
<dbReference type="CDD" id="cd21109">
    <property type="entry name" value="SPASM"/>
    <property type="match status" value="1"/>
</dbReference>
<keyword evidence="4" id="KW-0408">Iron</keyword>
<sequence length="322" mass="36278">MIRAILNKILGRGSVDSEAASREASLGTITGQMRALARLGSVPLPRIIHVETRSRCNGSCSFCLAAARTDPRPDLRMEPALFDKIIAELAELGFANRLSLYNNNEPLIDPLIFSRLAQARKALPNAYMEIKTNGLNLTLPKVHQLFDAGLDMLYINQYLAEDDPSGPPKRDNLRALSDALQHMRRFKGHFDGTRYFTRILITRRARDEQLGSRAGTAPNRDPLSDPITRICLRPFEMMTIAPDGRVALCSDDLLFAKVMGNVAEQSIQEIWNAPAYHDVRLALLDGHRARYPETCARCDNRGHTWEILQEWRDAALFEQARR</sequence>
<evidence type="ECO:0000256" key="4">
    <source>
        <dbReference type="ARBA" id="ARBA00023004"/>
    </source>
</evidence>
<dbReference type="InterPro" id="IPR050377">
    <property type="entry name" value="Radical_SAM_PqqE_MftC-like"/>
</dbReference>
<dbReference type="InterPro" id="IPR058240">
    <property type="entry name" value="rSAM_sf"/>
</dbReference>
<accession>A0ABQ0CAP9</accession>
<keyword evidence="5" id="KW-0411">Iron-sulfur</keyword>
<evidence type="ECO:0000256" key="2">
    <source>
        <dbReference type="ARBA" id="ARBA00022691"/>
    </source>
</evidence>
<feature type="domain" description="4Fe4S-binding SPASM" evidence="7">
    <location>
        <begin position="231"/>
        <end position="299"/>
    </location>
</feature>
<dbReference type="PANTHER" id="PTHR11228">
    <property type="entry name" value="RADICAL SAM DOMAIN PROTEIN"/>
    <property type="match status" value="1"/>
</dbReference>
<feature type="domain" description="Radical SAM core" evidence="6">
    <location>
        <begin position="54"/>
        <end position="157"/>
    </location>
</feature>
<dbReference type="InterPro" id="IPR013785">
    <property type="entry name" value="Aldolase_TIM"/>
</dbReference>
<keyword evidence="2" id="KW-0949">S-adenosyl-L-methionine</keyword>
<comment type="caution">
    <text evidence="8">The sequence shown here is derived from an EMBL/GenBank/DDBJ whole genome shotgun (WGS) entry which is preliminary data.</text>
</comment>
<comment type="cofactor">
    <cofactor evidence="1">
        <name>[4Fe-4S] cluster</name>
        <dbReference type="ChEBI" id="CHEBI:49883"/>
    </cofactor>
</comment>
<dbReference type="EMBL" id="BAAFGK010000004">
    <property type="protein sequence ID" value="GAB0057964.1"/>
    <property type="molecule type" value="Genomic_DNA"/>
</dbReference>
<keyword evidence="8" id="KW-0560">Oxidoreductase</keyword>
<dbReference type="Pfam" id="PF04055">
    <property type="entry name" value="Radical_SAM"/>
    <property type="match status" value="1"/>
</dbReference>
<evidence type="ECO:0000259" key="7">
    <source>
        <dbReference type="Pfam" id="PF13186"/>
    </source>
</evidence>
<gene>
    <name evidence="8" type="primary">btrN</name>
    <name evidence="8" type="ORF">SIID45300_02299</name>
</gene>
<evidence type="ECO:0000256" key="1">
    <source>
        <dbReference type="ARBA" id="ARBA00001966"/>
    </source>
</evidence>
<dbReference type="InterPro" id="IPR023885">
    <property type="entry name" value="4Fe4S-binding_SPASM_dom"/>
</dbReference>
<dbReference type="CDD" id="cd01335">
    <property type="entry name" value="Radical_SAM"/>
    <property type="match status" value="1"/>
</dbReference>
<dbReference type="Gene3D" id="3.20.20.70">
    <property type="entry name" value="Aldolase class I"/>
    <property type="match status" value="1"/>
</dbReference>
<keyword evidence="9" id="KW-1185">Reference proteome</keyword>
<dbReference type="GO" id="GO:0016491">
    <property type="term" value="F:oxidoreductase activity"/>
    <property type="evidence" value="ECO:0007669"/>
    <property type="project" value="UniProtKB-KW"/>
</dbReference>
<protein>
    <submittedName>
        <fullName evidence="8">S-adenosyl-L-methionine-dependent 2-deoxy-scyllo-inosamine dehydrogenase</fullName>
        <ecNumber evidence="8">1.1.99.38</ecNumber>
    </submittedName>
</protein>
<proteinExistence type="predicted"/>
<dbReference type="SUPFAM" id="SSF102114">
    <property type="entry name" value="Radical SAM enzymes"/>
    <property type="match status" value="1"/>
</dbReference>
<reference evidence="8 9" key="1">
    <citation type="submission" date="2024-09" db="EMBL/GenBank/DDBJ databases">
        <title>Draft genome sequence of Candidatus Magnetaquicoccaceae bacterium FCR-1.</title>
        <authorList>
            <person name="Shimoshige H."/>
            <person name="Shimamura S."/>
            <person name="Taoka A."/>
            <person name="Kobayashi H."/>
            <person name="Maekawa T."/>
        </authorList>
    </citation>
    <scope>NUCLEOTIDE SEQUENCE [LARGE SCALE GENOMIC DNA]</scope>
    <source>
        <strain evidence="8 9">FCR-1</strain>
    </source>
</reference>
<keyword evidence="3" id="KW-0479">Metal-binding</keyword>
<evidence type="ECO:0000313" key="9">
    <source>
        <dbReference type="Proteomes" id="UP001628193"/>
    </source>
</evidence>